<evidence type="ECO:0000313" key="1">
    <source>
        <dbReference type="EMBL" id="KAF5921995.1"/>
    </source>
</evidence>
<dbReference type="AlphaFoldDB" id="A0A7J7F1V8"/>
<dbReference type="EMBL" id="JACDTQ010001574">
    <property type="protein sequence ID" value="KAF5921995.1"/>
    <property type="molecule type" value="Genomic_DNA"/>
</dbReference>
<name>A0A7J7F1V8_DICBM</name>
<organism evidence="1 2">
    <name type="scientific">Diceros bicornis minor</name>
    <name type="common">South-central black rhinoceros</name>
    <dbReference type="NCBI Taxonomy" id="77932"/>
    <lineage>
        <taxon>Eukaryota</taxon>
        <taxon>Metazoa</taxon>
        <taxon>Chordata</taxon>
        <taxon>Craniata</taxon>
        <taxon>Vertebrata</taxon>
        <taxon>Euteleostomi</taxon>
        <taxon>Mammalia</taxon>
        <taxon>Eutheria</taxon>
        <taxon>Laurasiatheria</taxon>
        <taxon>Perissodactyla</taxon>
        <taxon>Rhinocerotidae</taxon>
        <taxon>Diceros</taxon>
    </lineage>
</organism>
<gene>
    <name evidence="1" type="ORF">HPG69_015445</name>
</gene>
<proteinExistence type="predicted"/>
<keyword evidence="2" id="KW-1185">Reference proteome</keyword>
<sequence length="79" mass="8678">CDCGFHPGRVAAPGPCSADPVQGCDAGELQPPRLSGVVCYQTRGDFQIGARRRAMDIRGRVPKPEPSRKLFLELIELWK</sequence>
<comment type="caution">
    <text evidence="1">The sequence shown here is derived from an EMBL/GenBank/DDBJ whole genome shotgun (WGS) entry which is preliminary data.</text>
</comment>
<accession>A0A7J7F1V8</accession>
<dbReference type="Proteomes" id="UP000551758">
    <property type="component" value="Unassembled WGS sequence"/>
</dbReference>
<reference evidence="1 2" key="1">
    <citation type="journal article" date="2020" name="Mol. Biol. Evol.">
        <title>Interspecific Gene Flow and the Evolution of Specialization in Black and White Rhinoceros.</title>
        <authorList>
            <person name="Moodley Y."/>
            <person name="Westbury M.V."/>
            <person name="Russo I.M."/>
            <person name="Gopalakrishnan S."/>
            <person name="Rakotoarivelo A."/>
            <person name="Olsen R.A."/>
            <person name="Prost S."/>
            <person name="Tunstall T."/>
            <person name="Ryder O.A."/>
            <person name="Dalen L."/>
            <person name="Bruford M.W."/>
        </authorList>
    </citation>
    <scope>NUCLEOTIDE SEQUENCE [LARGE SCALE GENOMIC DNA]</scope>
    <source>
        <strain evidence="1">SBR-YM</strain>
        <tissue evidence="1">Skin</tissue>
    </source>
</reference>
<evidence type="ECO:0000313" key="2">
    <source>
        <dbReference type="Proteomes" id="UP000551758"/>
    </source>
</evidence>
<feature type="non-terminal residue" evidence="1">
    <location>
        <position position="1"/>
    </location>
</feature>
<protein>
    <submittedName>
        <fullName evidence="1">Uncharacterized protein</fullName>
    </submittedName>
</protein>